<evidence type="ECO:0000259" key="6">
    <source>
        <dbReference type="SMART" id="SM00642"/>
    </source>
</evidence>
<evidence type="ECO:0000256" key="3">
    <source>
        <dbReference type="ARBA" id="ARBA00012741"/>
    </source>
</evidence>
<dbReference type="Gene3D" id="3.20.20.80">
    <property type="entry name" value="Glycosidases"/>
    <property type="match status" value="1"/>
</dbReference>
<organism evidence="7">
    <name type="scientific">Riptortus pedestris</name>
    <name type="common">Bean bug</name>
    <dbReference type="NCBI Taxonomy" id="329032"/>
    <lineage>
        <taxon>Eukaryota</taxon>
        <taxon>Metazoa</taxon>
        <taxon>Ecdysozoa</taxon>
        <taxon>Arthropoda</taxon>
        <taxon>Hexapoda</taxon>
        <taxon>Insecta</taxon>
        <taxon>Pterygota</taxon>
        <taxon>Neoptera</taxon>
        <taxon>Paraneoptera</taxon>
        <taxon>Hemiptera</taxon>
        <taxon>Heteroptera</taxon>
        <taxon>Panheteroptera</taxon>
        <taxon>Pentatomomorpha</taxon>
        <taxon>Coreoidea</taxon>
        <taxon>Alydidae</taxon>
        <taxon>Riptortus</taxon>
    </lineage>
</organism>
<evidence type="ECO:0000313" key="7">
    <source>
        <dbReference type="EMBL" id="BAN20149.1"/>
    </source>
</evidence>
<protein>
    <recommendedName>
        <fullName evidence="3">alpha-glucosidase</fullName>
        <ecNumber evidence="3">3.2.1.20</ecNumber>
    </recommendedName>
</protein>
<dbReference type="GO" id="GO:0004558">
    <property type="term" value="F:alpha-1,4-glucosidase activity"/>
    <property type="evidence" value="ECO:0007669"/>
    <property type="project" value="UniProtKB-EC"/>
</dbReference>
<feature type="domain" description="Glycosyl hydrolase family 13 catalytic" evidence="6">
    <location>
        <begin position="42"/>
        <end position="414"/>
    </location>
</feature>
<keyword evidence="5" id="KW-0326">Glycosidase</keyword>
<comment type="similarity">
    <text evidence="2">Belongs to the glycosyl hydrolase 13 family.</text>
</comment>
<dbReference type="FunFam" id="3.90.400.10:FF:000001">
    <property type="entry name" value="Maltase A3, isoform A"/>
    <property type="match status" value="1"/>
</dbReference>
<dbReference type="AlphaFoldDB" id="R4WCR1"/>
<dbReference type="InterPro" id="IPR006047">
    <property type="entry name" value="GH13_cat_dom"/>
</dbReference>
<keyword evidence="5" id="KW-0378">Hydrolase</keyword>
<dbReference type="GO" id="GO:0005975">
    <property type="term" value="P:carbohydrate metabolic process"/>
    <property type="evidence" value="ECO:0007669"/>
    <property type="project" value="InterPro"/>
</dbReference>
<evidence type="ECO:0000256" key="4">
    <source>
        <dbReference type="ARBA" id="ARBA00023180"/>
    </source>
</evidence>
<dbReference type="EMBL" id="AK416934">
    <property type="protein sequence ID" value="BAN20149.1"/>
    <property type="molecule type" value="mRNA"/>
</dbReference>
<dbReference type="InterPro" id="IPR017853">
    <property type="entry name" value="GH"/>
</dbReference>
<evidence type="ECO:0000256" key="1">
    <source>
        <dbReference type="ARBA" id="ARBA00001657"/>
    </source>
</evidence>
<accession>R4WCR1</accession>
<comment type="catalytic activity">
    <reaction evidence="1">
        <text>Hydrolysis of terminal, non-reducing (1-&gt;4)-linked alpha-D-glucose residues with release of alpha-D-glucose.</text>
        <dbReference type="EC" id="3.2.1.20"/>
    </reaction>
</comment>
<dbReference type="PANTHER" id="PTHR10357">
    <property type="entry name" value="ALPHA-AMYLASE FAMILY MEMBER"/>
    <property type="match status" value="1"/>
</dbReference>
<reference evidence="7" key="1">
    <citation type="journal article" date="2013" name="PLoS ONE">
        <title>Gene expression in gut symbiotic organ of stinkbug affected by extracellular bacterial symbiont.</title>
        <authorList>
            <person name="Futahashi R."/>
            <person name="Tanaka K."/>
            <person name="Tanahashi M."/>
            <person name="Nikoh N."/>
            <person name="Kikuchi Y."/>
            <person name="Lee B.L."/>
            <person name="Fukatsu T."/>
        </authorList>
    </citation>
    <scope>NUCLEOTIDE SEQUENCE</scope>
    <source>
        <tissue evidence="7">Midgut</tissue>
    </source>
</reference>
<dbReference type="Pfam" id="PF00128">
    <property type="entry name" value="Alpha-amylase"/>
    <property type="match status" value="1"/>
</dbReference>
<keyword evidence="4" id="KW-0325">Glycoprotein</keyword>
<evidence type="ECO:0000256" key="2">
    <source>
        <dbReference type="ARBA" id="ARBA00008061"/>
    </source>
</evidence>
<dbReference type="PANTHER" id="PTHR10357:SF179">
    <property type="entry name" value="NEUTRAL AND BASIC AMINO ACID TRANSPORT PROTEIN RBAT"/>
    <property type="match status" value="1"/>
</dbReference>
<dbReference type="EC" id="3.2.1.20" evidence="3"/>
<dbReference type="SMART" id="SM00642">
    <property type="entry name" value="Aamy"/>
    <property type="match status" value="1"/>
</dbReference>
<name>R4WCR1_RIPPE</name>
<proteinExistence type="evidence at transcript level"/>
<dbReference type="InterPro" id="IPR045857">
    <property type="entry name" value="O16G_dom_2"/>
</dbReference>
<dbReference type="SUPFAM" id="SSF51445">
    <property type="entry name" value="(Trans)glycosidases"/>
    <property type="match status" value="1"/>
</dbReference>
<evidence type="ECO:0000256" key="5">
    <source>
        <dbReference type="ARBA" id="ARBA00023295"/>
    </source>
</evidence>
<dbReference type="Gene3D" id="3.90.400.10">
    <property type="entry name" value="Oligo-1,6-glucosidase, Domain 2"/>
    <property type="match status" value="1"/>
</dbReference>
<sequence length="564" mass="64625">MVILETECQISAAMMLPAVLVFLLATSALGIPDWWKTSVLYQIYPRSYSDSDGDGNGDIRGIINHLPYIKSLGVGVVWLSPIYSSPWQDMGYDISNFKDVHPKYGTLDDVKELIDKSHQQGMKVFMDFVPNHSSDQHPWFNASRYSVGDAKDYYVWVNPKGYLGGKPIPPNNWLSNFGGSAWEYDEVRKQYYLHEFGPYQPDLNYRNPKLVEQMKDVLRFWFNLGIDGFRCDTVPHLVEDSSFKDEPFLPGCTDPNNRGCLDHIYTENQPETYDVLKQFDEMIQKEYNSTRYLVLEVYASLDKVIKYYQQQSSPFNFFLITDFKRDSTAVELAKVVHDYLQSIPSGMWPNWVVGNHDQSRVGTRMGEDLIDSMNMLILLLPGTAVTFQGEEIGMTDAYIRKDQVLDSVGRDPQRSPVQWDSTKNGGFSTGDKTWLPLNSNYWRVNVKAETAKPKSHLSVYKKTLELRRNLKNPTDFKVNTYGKWVAYFKRDSETESYFYVINLNDREEMIPTSVIGASPTVYIASENAGYSEGNKISEYLVLPPRSSVVLLAPNKMLNKLLRSA</sequence>